<reference evidence="1" key="1">
    <citation type="submission" date="2023-07" db="EMBL/GenBank/DDBJ databases">
        <title>Sorghum-associated microbial communities from plants grown in Nebraska, USA.</title>
        <authorList>
            <person name="Schachtman D."/>
        </authorList>
    </citation>
    <scope>NUCLEOTIDE SEQUENCE</scope>
    <source>
        <strain evidence="1">DS1061</strain>
    </source>
</reference>
<dbReference type="EMBL" id="JAURTK010000043">
    <property type="protein sequence ID" value="MDP9651964.1"/>
    <property type="molecule type" value="Genomic_DNA"/>
</dbReference>
<proteinExistence type="predicted"/>
<sequence>MPNAKAWAGQIAEQFGDRIPAQYLEGSGRQLVIDLADLSEDITNAGKTVKETGFPLSQESGESILISIQPTGRTWRTSMDIASFLTTSAVPPKLGGLLATKSRLS</sequence>
<organism evidence="1 2">
    <name type="scientific">Paraburkholderia caledonica</name>
    <dbReference type="NCBI Taxonomy" id="134536"/>
    <lineage>
        <taxon>Bacteria</taxon>
        <taxon>Pseudomonadati</taxon>
        <taxon>Pseudomonadota</taxon>
        <taxon>Betaproteobacteria</taxon>
        <taxon>Burkholderiales</taxon>
        <taxon>Burkholderiaceae</taxon>
        <taxon>Paraburkholderia</taxon>
    </lineage>
</organism>
<comment type="caution">
    <text evidence="1">The sequence shown here is derived from an EMBL/GenBank/DDBJ whole genome shotgun (WGS) entry which is preliminary data.</text>
</comment>
<dbReference type="AlphaFoldDB" id="A0AB73IPT1"/>
<gene>
    <name evidence="1" type="ORF">J2793_007439</name>
</gene>
<evidence type="ECO:0000313" key="2">
    <source>
        <dbReference type="Proteomes" id="UP001229486"/>
    </source>
</evidence>
<name>A0AB73IPT1_9BURK</name>
<dbReference type="Proteomes" id="UP001229486">
    <property type="component" value="Unassembled WGS sequence"/>
</dbReference>
<dbReference type="RefSeq" id="WP_392396460.1">
    <property type="nucleotide sequence ID" value="NZ_JAURTK010000043.1"/>
</dbReference>
<protein>
    <submittedName>
        <fullName evidence="1">Uncharacterized protein</fullName>
    </submittedName>
</protein>
<evidence type="ECO:0000313" key="1">
    <source>
        <dbReference type="EMBL" id="MDP9651964.1"/>
    </source>
</evidence>
<accession>A0AB73IPT1</accession>